<evidence type="ECO:0000256" key="1">
    <source>
        <dbReference type="ARBA" id="ARBA00004141"/>
    </source>
</evidence>
<name>A0A9Q8QCU0_9HYPO</name>
<protein>
    <submittedName>
        <fullName evidence="7">Uracil permease</fullName>
    </submittedName>
</protein>
<dbReference type="Gene3D" id="1.10.4160.10">
    <property type="entry name" value="Hydantoin permease"/>
    <property type="match status" value="1"/>
</dbReference>
<evidence type="ECO:0000256" key="2">
    <source>
        <dbReference type="ARBA" id="ARBA00008974"/>
    </source>
</evidence>
<dbReference type="InterPro" id="IPR001248">
    <property type="entry name" value="Pur-cyt_permease"/>
</dbReference>
<comment type="subcellular location">
    <subcellularLocation>
        <location evidence="1">Membrane</location>
        <topology evidence="1">Multi-pass membrane protein</topology>
    </subcellularLocation>
</comment>
<dbReference type="PANTHER" id="PTHR30618">
    <property type="entry name" value="NCS1 FAMILY PURINE/PYRIMIDINE TRANSPORTER"/>
    <property type="match status" value="1"/>
</dbReference>
<keyword evidence="4 6" id="KW-1133">Transmembrane helix</keyword>
<dbReference type="PANTHER" id="PTHR30618:SF2">
    <property type="entry name" value="ALLANTOIN PERMEASE-RELATED"/>
    <property type="match status" value="1"/>
</dbReference>
<dbReference type="OrthoDB" id="2018619at2759"/>
<feature type="transmembrane region" description="Helical" evidence="6">
    <location>
        <begin position="6"/>
        <end position="25"/>
    </location>
</feature>
<organism evidence="7 8">
    <name type="scientific">Purpureocillium takamizusanense</name>
    <dbReference type="NCBI Taxonomy" id="2060973"/>
    <lineage>
        <taxon>Eukaryota</taxon>
        <taxon>Fungi</taxon>
        <taxon>Dikarya</taxon>
        <taxon>Ascomycota</taxon>
        <taxon>Pezizomycotina</taxon>
        <taxon>Sordariomycetes</taxon>
        <taxon>Hypocreomycetidae</taxon>
        <taxon>Hypocreales</taxon>
        <taxon>Ophiocordycipitaceae</taxon>
        <taxon>Purpureocillium</taxon>
    </lineage>
</organism>
<evidence type="ECO:0000256" key="3">
    <source>
        <dbReference type="ARBA" id="ARBA00022692"/>
    </source>
</evidence>
<dbReference type="Pfam" id="PF02133">
    <property type="entry name" value="Transp_cyt_pur"/>
    <property type="match status" value="1"/>
</dbReference>
<sequence length="102" mass="11673">MACIWYGVQAYIGGHCVYIMIRAIWKSWDREKTPGPFDPKATSVPEYASFFLFWLSSLPAIWFPVHKIRHLFTVKAFFVPPAAIGFMVWCIVRAGGVGEIFK</sequence>
<evidence type="ECO:0000313" key="7">
    <source>
        <dbReference type="EMBL" id="UNI17023.1"/>
    </source>
</evidence>
<evidence type="ECO:0000256" key="4">
    <source>
        <dbReference type="ARBA" id="ARBA00022989"/>
    </source>
</evidence>
<evidence type="ECO:0000256" key="5">
    <source>
        <dbReference type="ARBA" id="ARBA00023136"/>
    </source>
</evidence>
<dbReference type="AlphaFoldDB" id="A0A9Q8QCU0"/>
<dbReference type="InterPro" id="IPR045225">
    <property type="entry name" value="Uracil/uridine/allantoin_perm"/>
</dbReference>
<evidence type="ECO:0000313" key="8">
    <source>
        <dbReference type="Proteomes" id="UP000829364"/>
    </source>
</evidence>
<evidence type="ECO:0000256" key="6">
    <source>
        <dbReference type="SAM" id="Phobius"/>
    </source>
</evidence>
<dbReference type="Proteomes" id="UP000829364">
    <property type="component" value="Chromosome 2"/>
</dbReference>
<feature type="transmembrane region" description="Helical" evidence="6">
    <location>
        <begin position="71"/>
        <end position="92"/>
    </location>
</feature>
<dbReference type="GO" id="GO:0005886">
    <property type="term" value="C:plasma membrane"/>
    <property type="evidence" value="ECO:0007669"/>
    <property type="project" value="TreeGrafter"/>
</dbReference>
<keyword evidence="3 6" id="KW-0812">Transmembrane</keyword>
<proteinExistence type="inferred from homology"/>
<keyword evidence="8" id="KW-1185">Reference proteome</keyword>
<gene>
    <name evidence="7" type="primary">fur4_2</name>
    <name evidence="7" type="ORF">JDV02_003402</name>
</gene>
<accession>A0A9Q8QCU0</accession>
<keyword evidence="5 6" id="KW-0472">Membrane</keyword>
<dbReference type="EMBL" id="CP086355">
    <property type="protein sequence ID" value="UNI17023.1"/>
    <property type="molecule type" value="Genomic_DNA"/>
</dbReference>
<comment type="similarity">
    <text evidence="2">Belongs to the purine-cytosine permease (2.A.39) family.</text>
</comment>
<dbReference type="GeneID" id="72065361"/>
<feature type="transmembrane region" description="Helical" evidence="6">
    <location>
        <begin position="46"/>
        <end position="65"/>
    </location>
</feature>
<dbReference type="RefSeq" id="XP_047840504.1">
    <property type="nucleotide sequence ID" value="XM_047984530.1"/>
</dbReference>
<dbReference type="KEGG" id="ptkz:JDV02_003402"/>
<reference evidence="7" key="1">
    <citation type="submission" date="2021-11" db="EMBL/GenBank/DDBJ databases">
        <title>Purpureocillium_takamizusanense_genome.</title>
        <authorList>
            <person name="Nguyen N.-H."/>
        </authorList>
    </citation>
    <scope>NUCLEOTIDE SEQUENCE</scope>
    <source>
        <strain evidence="7">PT3</strain>
    </source>
</reference>
<dbReference type="GO" id="GO:0015205">
    <property type="term" value="F:nucleobase transmembrane transporter activity"/>
    <property type="evidence" value="ECO:0007669"/>
    <property type="project" value="TreeGrafter"/>
</dbReference>